<dbReference type="GO" id="GO:0022904">
    <property type="term" value="P:respiratory electron transport chain"/>
    <property type="evidence" value="ECO:0007669"/>
    <property type="project" value="InterPro"/>
</dbReference>
<dbReference type="PIRSF" id="PIRSF005890">
    <property type="entry name" value="Phot_II_cyt_c550"/>
    <property type="match status" value="1"/>
</dbReference>
<evidence type="ECO:0000256" key="5">
    <source>
        <dbReference type="ARBA" id="ARBA00022617"/>
    </source>
</evidence>
<keyword evidence="14" id="KW-0150">Chloroplast</keyword>
<organism evidence="14">
    <name type="scientific">Chromerida sp. RM11</name>
    <dbReference type="NCBI Taxonomy" id="348535"/>
    <lineage>
        <taxon>Eukaryota</taxon>
        <taxon>Sar</taxon>
        <taxon>Alveolata</taxon>
        <taxon>Colpodellida</taxon>
    </lineage>
</organism>
<gene>
    <name evidence="12 14" type="primary">psbV</name>
</gene>
<keyword evidence="7 12" id="KW-0249">Electron transport</keyword>
<geneLocation type="chloroplast" evidence="14"/>
<dbReference type="GO" id="GO:0009055">
    <property type="term" value="F:electron transfer activity"/>
    <property type="evidence" value="ECO:0007669"/>
    <property type="project" value="InterPro"/>
</dbReference>
<dbReference type="PROSITE" id="PS51007">
    <property type="entry name" value="CYTC"/>
    <property type="match status" value="1"/>
</dbReference>
<keyword evidence="3 12" id="KW-0813">Transport</keyword>
<comment type="cofactor">
    <cofactor evidence="12">
        <name>heme c</name>
        <dbReference type="ChEBI" id="CHEBI:61717"/>
    </cofactor>
    <text evidence="12">Binds 1 heme c group covalently per subunit.</text>
</comment>
<feature type="binding site" description="covalent" evidence="12">
    <location>
        <position position="57"/>
    </location>
    <ligand>
        <name>heme c</name>
        <dbReference type="ChEBI" id="CHEBI:61717"/>
    </ligand>
</feature>
<reference evidence="14" key="1">
    <citation type="journal article" date="2010" name="Proc. Natl. Acad. Sci. U.S.A.">
        <title>A common red algal origin of the apicomplexan, dinoflagellate, and heterokont plastids.</title>
        <authorList>
            <person name="Janouskovec J."/>
            <person name="Horak A."/>
            <person name="Obornik M."/>
            <person name="Lukes J."/>
            <person name="Keeling P.J."/>
        </authorList>
    </citation>
    <scope>NUCLEOTIDE SEQUENCE [LARGE SCALE GENOMIC DNA]</scope>
</reference>
<comment type="function">
    <text evidence="12">One of the extrinsic, lumenal subunits of photosystem II (PSII). PSII is a light-driven water plastoquinone oxidoreductase, using light energy to abstract electrons from H(2)O, generating a proton gradient subsequently used for ATP formation. The extrinsic proteins stabilize the structure of photosystem II oxygen-evolving complex (OEC), the ion environment of oxygen evolution and protect the OEC against heat-induced inactivation. Low-potential cytochrome c that plays a role in the OEC of PSII.</text>
</comment>
<proteinExistence type="inferred from homology"/>
<dbReference type="InterPro" id="IPR009056">
    <property type="entry name" value="Cyt_c-like_dom"/>
</dbReference>
<keyword evidence="14" id="KW-0934">Plastid</keyword>
<dbReference type="SUPFAM" id="SSF46626">
    <property type="entry name" value="Cytochrome c"/>
    <property type="match status" value="1"/>
</dbReference>
<comment type="similarity">
    <text evidence="2 12">Belongs to the cytochrome c family. PsbV subfamily.</text>
</comment>
<keyword evidence="10 12" id="KW-0472">Membrane</keyword>
<accession>D9IXN9</accession>
<dbReference type="GO" id="GO:0009535">
    <property type="term" value="C:chloroplast thylakoid membrane"/>
    <property type="evidence" value="ECO:0007669"/>
    <property type="project" value="UniProtKB-SubCell"/>
</dbReference>
<comment type="subcellular location">
    <subcellularLocation>
        <location evidence="1">Membrane</location>
        <topology evidence="1">Peripheral membrane protein</topology>
    </subcellularLocation>
    <subcellularLocation>
        <location evidence="12">Plastid</location>
        <location evidence="12">Chloroplast thylakoid membrane</location>
        <topology evidence="12">Peripheral membrane protein</topology>
        <orientation evidence="12">Lumenal side</orientation>
    </subcellularLocation>
    <text evidence="12">Associated with photosystem II at the lumenal side of the thylakoid membrane.</text>
</comment>
<dbReference type="HAMAP" id="MF_01378">
    <property type="entry name" value="PSII_Cyt550"/>
    <property type="match status" value="1"/>
</dbReference>
<evidence type="ECO:0000256" key="4">
    <source>
        <dbReference type="ARBA" id="ARBA00022531"/>
    </source>
</evidence>
<dbReference type="InterPro" id="IPR036909">
    <property type="entry name" value="Cyt_c-like_dom_sf"/>
</dbReference>
<protein>
    <recommendedName>
        <fullName evidence="12">Photosystem II extrinsic protein V</fullName>
        <shortName evidence="12">PsbV</shortName>
    </recommendedName>
    <alternativeName>
        <fullName evidence="12">Cytochrome c-550</fullName>
    </alternativeName>
    <alternativeName>
        <fullName evidence="12">Cytochrome c550</fullName>
    </alternativeName>
</protein>
<dbReference type="GO" id="GO:0005506">
    <property type="term" value="F:iron ion binding"/>
    <property type="evidence" value="ECO:0007669"/>
    <property type="project" value="InterPro"/>
</dbReference>
<dbReference type="InterPro" id="IPR029490">
    <property type="entry name" value="Cytochrom_C550"/>
</dbReference>
<keyword evidence="4 12" id="KW-0602">Photosynthesis</keyword>
<keyword evidence="5 12" id="KW-0349">Heme</keyword>
<keyword evidence="11 12" id="KW-0604">Photosystem II</keyword>
<dbReference type="InterPro" id="IPR016003">
    <property type="entry name" value="PsbV_cyt_c550-like"/>
</dbReference>
<evidence type="ECO:0000259" key="13">
    <source>
        <dbReference type="PROSITE" id="PS51007"/>
    </source>
</evidence>
<evidence type="ECO:0000256" key="1">
    <source>
        <dbReference type="ARBA" id="ARBA00004170"/>
    </source>
</evidence>
<dbReference type="GO" id="GO:0009523">
    <property type="term" value="C:photosystem II"/>
    <property type="evidence" value="ECO:0007669"/>
    <property type="project" value="UniProtKB-KW"/>
</dbReference>
<evidence type="ECO:0000313" key="14">
    <source>
        <dbReference type="EMBL" id="ADJ66606.1"/>
    </source>
</evidence>
<evidence type="ECO:0000256" key="7">
    <source>
        <dbReference type="ARBA" id="ARBA00022982"/>
    </source>
</evidence>
<evidence type="ECO:0000256" key="2">
    <source>
        <dbReference type="ARBA" id="ARBA00010433"/>
    </source>
</evidence>
<keyword evidence="6 12" id="KW-0479">Metal-binding</keyword>
<keyword evidence="9 12" id="KW-0793">Thylakoid</keyword>
<evidence type="ECO:0000256" key="9">
    <source>
        <dbReference type="ARBA" id="ARBA00023078"/>
    </source>
</evidence>
<evidence type="ECO:0000256" key="11">
    <source>
        <dbReference type="ARBA" id="ARBA00023276"/>
    </source>
</evidence>
<evidence type="ECO:0000256" key="12">
    <source>
        <dbReference type="HAMAP-Rule" id="MF_01378"/>
    </source>
</evidence>
<evidence type="ECO:0000256" key="6">
    <source>
        <dbReference type="ARBA" id="ARBA00022723"/>
    </source>
</evidence>
<feature type="binding site" description="covalent" evidence="12">
    <location>
        <position position="60"/>
    </location>
    <ligand>
        <name>heme c</name>
        <dbReference type="ChEBI" id="CHEBI:61717"/>
    </ligand>
</feature>
<dbReference type="RefSeq" id="YP_003795418.1">
    <property type="nucleotide sequence ID" value="NC_014345.1"/>
</dbReference>
<feature type="binding site" description="axial binding residue" evidence="12">
    <location>
        <position position="112"/>
    </location>
    <ligand>
        <name>heme c</name>
        <dbReference type="ChEBI" id="CHEBI:61717"/>
    </ligand>
    <ligandPart>
        <name>Fe</name>
        <dbReference type="ChEBI" id="CHEBI:18248"/>
    </ligandPart>
</feature>
<dbReference type="GeneID" id="9481085"/>
<dbReference type="Pfam" id="PF14495">
    <property type="entry name" value="Cytochrom_C550"/>
    <property type="match status" value="1"/>
</dbReference>
<dbReference type="NCBIfam" id="TIGR03045">
    <property type="entry name" value="PS_II_C550"/>
    <property type="match status" value="1"/>
</dbReference>
<dbReference type="GO" id="GO:0020037">
    <property type="term" value="F:heme binding"/>
    <property type="evidence" value="ECO:0007669"/>
    <property type="project" value="InterPro"/>
</dbReference>
<comment type="subunit">
    <text evidence="12">PSII is composed of 1 copy each of membrane proteins PsbA, PsbB, PsbC, PsbD, PsbE, PsbF, PsbH, PsbI, PsbJ, PsbK, PsbL, PsbM, PsbT, PsbY, PsbZ, Psb30/Ycf12, at least 3 peripheral proteins of the oxygen-evolving complex and a large number of cofactors. It forms dimeric complexes.</text>
</comment>
<evidence type="ECO:0000256" key="10">
    <source>
        <dbReference type="ARBA" id="ARBA00023136"/>
    </source>
</evidence>
<feature type="binding site" description="axial binding residue" evidence="12">
    <location>
        <position position="61"/>
    </location>
    <ligand>
        <name>heme c</name>
        <dbReference type="ChEBI" id="CHEBI:61717"/>
    </ligand>
    <ligandPart>
        <name>Fe</name>
        <dbReference type="ChEBI" id="CHEBI:18248"/>
    </ligandPart>
</feature>
<name>D9IXN9_9ALVE</name>
<evidence type="ECO:0000256" key="3">
    <source>
        <dbReference type="ARBA" id="ARBA00022448"/>
    </source>
</evidence>
<evidence type="ECO:0000256" key="8">
    <source>
        <dbReference type="ARBA" id="ARBA00023004"/>
    </source>
</evidence>
<keyword evidence="8 12" id="KW-0408">Iron</keyword>
<dbReference type="AlphaFoldDB" id="D9IXN9"/>
<dbReference type="Gene3D" id="1.10.760.10">
    <property type="entry name" value="Cytochrome c-like domain"/>
    <property type="match status" value="1"/>
</dbReference>
<sequence>MLENVLLNGPQVFDYQWKLSKELDSEALTIPLNEAGRSVTLTLEQVKRGKRLFNASCSTCHTGGVTKTNQNVGLDLTALKGAQPRRDNIEALINYMKDPKSYDGVESLSELHPNVTNADIFPKMRNLTEDDLFAIAGHILLQPKLVSEKWGGGKVYY</sequence>
<dbReference type="EMBL" id="HM222968">
    <property type="protein sequence ID" value="ADJ66606.1"/>
    <property type="molecule type" value="Genomic_DNA"/>
</dbReference>
<feature type="domain" description="Cytochrome c" evidence="13">
    <location>
        <begin position="44"/>
        <end position="143"/>
    </location>
</feature>
<dbReference type="InterPro" id="IPR017851">
    <property type="entry name" value="PsbV_cyt_c550"/>
</dbReference>
<dbReference type="GO" id="GO:0019684">
    <property type="term" value="P:photosynthesis, light reaction"/>
    <property type="evidence" value="ECO:0007669"/>
    <property type="project" value="UniProtKB-UniRule"/>
</dbReference>